<organism evidence="2 3">
    <name type="scientific">Cadophora malorum</name>
    <dbReference type="NCBI Taxonomy" id="108018"/>
    <lineage>
        <taxon>Eukaryota</taxon>
        <taxon>Fungi</taxon>
        <taxon>Dikarya</taxon>
        <taxon>Ascomycota</taxon>
        <taxon>Pezizomycotina</taxon>
        <taxon>Leotiomycetes</taxon>
        <taxon>Helotiales</taxon>
        <taxon>Ploettnerulaceae</taxon>
        <taxon>Cadophora</taxon>
    </lineage>
</organism>
<reference evidence="2" key="1">
    <citation type="submission" date="2021-02" db="EMBL/GenBank/DDBJ databases">
        <title>Genome sequence Cadophora malorum strain M34.</title>
        <authorList>
            <person name="Stefanovic E."/>
            <person name="Vu D."/>
            <person name="Scully C."/>
            <person name="Dijksterhuis J."/>
            <person name="Roader J."/>
            <person name="Houbraken J."/>
        </authorList>
    </citation>
    <scope>NUCLEOTIDE SEQUENCE</scope>
    <source>
        <strain evidence="2">M34</strain>
    </source>
</reference>
<dbReference type="AlphaFoldDB" id="A0A8H7TEF5"/>
<accession>A0A8H7TEF5</accession>
<keyword evidence="1" id="KW-0472">Membrane</keyword>
<feature type="transmembrane region" description="Helical" evidence="1">
    <location>
        <begin position="12"/>
        <end position="35"/>
    </location>
</feature>
<dbReference type="Proteomes" id="UP000664132">
    <property type="component" value="Unassembled WGS sequence"/>
</dbReference>
<keyword evidence="3" id="KW-1185">Reference proteome</keyword>
<dbReference type="EMBL" id="JAFJYH010000092">
    <property type="protein sequence ID" value="KAG4420064.1"/>
    <property type="molecule type" value="Genomic_DNA"/>
</dbReference>
<protein>
    <submittedName>
        <fullName evidence="2">Uncharacterized protein</fullName>
    </submittedName>
</protein>
<evidence type="ECO:0000313" key="2">
    <source>
        <dbReference type="EMBL" id="KAG4420064.1"/>
    </source>
</evidence>
<comment type="caution">
    <text evidence="2">The sequence shown here is derived from an EMBL/GenBank/DDBJ whole genome shotgun (WGS) entry which is preliminary data.</text>
</comment>
<proteinExistence type="predicted"/>
<gene>
    <name evidence="2" type="ORF">IFR04_006823</name>
</gene>
<keyword evidence="1" id="KW-1133">Transmembrane helix</keyword>
<name>A0A8H7TEF5_9HELO</name>
<sequence length="165" mass="18875">MSNAVTGNDSPFSITGNVIGILTFLLGLFASYIAFINLARDSDEELDEFMEDVQITTDQMAALRKALPPIQDQEFTNPVRVLEVLVRGVESVLSTLLRDLSKKGRHMKGPWRPDMPTGRRNNPRDFQLRRKVVWLFRRRKLLAQMSKMRALKAEVYLAQNTVLLK</sequence>
<keyword evidence="1" id="KW-0812">Transmembrane</keyword>
<dbReference type="OrthoDB" id="5329749at2759"/>
<evidence type="ECO:0000256" key="1">
    <source>
        <dbReference type="SAM" id="Phobius"/>
    </source>
</evidence>
<evidence type="ECO:0000313" key="3">
    <source>
        <dbReference type="Proteomes" id="UP000664132"/>
    </source>
</evidence>